<dbReference type="InterPro" id="IPR034333">
    <property type="entry name" value="GST_Zeta_N"/>
</dbReference>
<comment type="caution">
    <text evidence="14">The sequence shown here is derived from an EMBL/GenBank/DDBJ whole genome shotgun (WGS) entry which is preliminary data.</text>
</comment>
<dbReference type="GO" id="GO:0006572">
    <property type="term" value="P:L-tyrosine catabolic process"/>
    <property type="evidence" value="ECO:0007669"/>
    <property type="project" value="UniProtKB-KW"/>
</dbReference>
<dbReference type="OrthoDB" id="202840at2759"/>
<evidence type="ECO:0000256" key="10">
    <source>
        <dbReference type="ARBA" id="ARBA00023235"/>
    </source>
</evidence>
<dbReference type="Gene3D" id="1.20.1050.10">
    <property type="match status" value="1"/>
</dbReference>
<comment type="cofactor">
    <cofactor evidence="2">
        <name>glutathione</name>
        <dbReference type="ChEBI" id="CHEBI:57925"/>
    </cofactor>
</comment>
<dbReference type="EMBL" id="SPLM01000072">
    <property type="protein sequence ID" value="TMW63273.1"/>
    <property type="molecule type" value="Genomic_DNA"/>
</dbReference>
<evidence type="ECO:0000256" key="6">
    <source>
        <dbReference type="ARBA" id="ARBA00022490"/>
    </source>
</evidence>
<sequence>MATSGETPVLYSYWRSSCSWRVRIGLAWKGIEYANKPVHLLTDGGEHLKEEFTKMNPNQRLPALIIDGHTLTQSAAILEYLEETHPEKPLLPTDPLQRAQVRTICQIIGADIQPIQNLAVMNKVVEDLPAEEKAAQKVAWGKFWIQRGFVGLEQELARTAGKFCVGDTITMADLFLEPQVYNANRFGVDMSQFPVISRISAELSQLAEFQAAHPSNQPDAQ</sequence>
<dbReference type="InterPro" id="IPR036249">
    <property type="entry name" value="Thioredoxin-like_sf"/>
</dbReference>
<evidence type="ECO:0000256" key="2">
    <source>
        <dbReference type="ARBA" id="ARBA00001955"/>
    </source>
</evidence>
<dbReference type="InterPro" id="IPR010987">
    <property type="entry name" value="Glutathione-S-Trfase_C-like"/>
</dbReference>
<dbReference type="SFLD" id="SFLDS00019">
    <property type="entry name" value="Glutathione_Transferase_(cytos"/>
    <property type="match status" value="1"/>
</dbReference>
<accession>A0A8K1CHW3</accession>
<organism evidence="14 15">
    <name type="scientific">Pythium oligandrum</name>
    <name type="common">Mycoparasitic fungus</name>
    <dbReference type="NCBI Taxonomy" id="41045"/>
    <lineage>
        <taxon>Eukaryota</taxon>
        <taxon>Sar</taxon>
        <taxon>Stramenopiles</taxon>
        <taxon>Oomycota</taxon>
        <taxon>Peronosporomycetes</taxon>
        <taxon>Pythiales</taxon>
        <taxon>Pythiaceae</taxon>
        <taxon>Pythium</taxon>
    </lineage>
</organism>
<dbReference type="SFLD" id="SFLDG00358">
    <property type="entry name" value="Main_(cytGST)"/>
    <property type="match status" value="1"/>
</dbReference>
<reference evidence="14" key="1">
    <citation type="submission" date="2019-03" db="EMBL/GenBank/DDBJ databases">
        <title>Long read genome sequence of the mycoparasitic Pythium oligandrum ATCC 38472 isolated from sugarbeet rhizosphere.</title>
        <authorList>
            <person name="Gaulin E."/>
        </authorList>
    </citation>
    <scope>NUCLEOTIDE SEQUENCE</scope>
    <source>
        <strain evidence="14">ATCC 38472_TT</strain>
    </source>
</reference>
<dbReference type="InterPro" id="IPR004045">
    <property type="entry name" value="Glutathione_S-Trfase_N"/>
</dbReference>
<protein>
    <recommendedName>
        <fullName evidence="16">Maleylacetoacetate isomerase</fullName>
    </recommendedName>
</protein>
<comment type="catalytic activity">
    <reaction evidence="11">
        <text>RX + glutathione = an S-substituted glutathione + a halide anion + H(+)</text>
        <dbReference type="Rhea" id="RHEA:16437"/>
        <dbReference type="ChEBI" id="CHEBI:15378"/>
        <dbReference type="ChEBI" id="CHEBI:16042"/>
        <dbReference type="ChEBI" id="CHEBI:17792"/>
        <dbReference type="ChEBI" id="CHEBI:57925"/>
        <dbReference type="ChEBI" id="CHEBI:90779"/>
        <dbReference type="EC" id="2.5.1.18"/>
    </reaction>
</comment>
<evidence type="ECO:0000313" key="14">
    <source>
        <dbReference type="EMBL" id="TMW63273.1"/>
    </source>
</evidence>
<comment type="pathway">
    <text evidence="4">Amino-acid degradation; L-phenylalanine degradation; acetoacetate and fumarate from L-phenylalanine: step 5/6.</text>
</comment>
<dbReference type="SUPFAM" id="SSF47616">
    <property type="entry name" value="GST C-terminal domain-like"/>
    <property type="match status" value="1"/>
</dbReference>
<dbReference type="InterPro" id="IPR034330">
    <property type="entry name" value="GST_Zeta_C"/>
</dbReference>
<dbReference type="AlphaFoldDB" id="A0A8K1CHW3"/>
<dbReference type="GO" id="GO:0016034">
    <property type="term" value="F:maleylacetoacetate isomerase activity"/>
    <property type="evidence" value="ECO:0007669"/>
    <property type="project" value="UniProtKB-EC"/>
</dbReference>
<name>A0A8K1CHW3_PYTOL</name>
<evidence type="ECO:0000256" key="7">
    <source>
        <dbReference type="ARBA" id="ARBA00022679"/>
    </source>
</evidence>
<dbReference type="FunFam" id="3.40.30.10:FF:000041">
    <property type="entry name" value="Maleylacetoacetate isomerase isoform 1"/>
    <property type="match status" value="1"/>
</dbReference>
<dbReference type="Pfam" id="PF02798">
    <property type="entry name" value="GST_N"/>
    <property type="match status" value="1"/>
</dbReference>
<evidence type="ECO:0008006" key="16">
    <source>
        <dbReference type="Google" id="ProtNLM"/>
    </source>
</evidence>
<evidence type="ECO:0000259" key="12">
    <source>
        <dbReference type="PROSITE" id="PS50404"/>
    </source>
</evidence>
<gene>
    <name evidence="14" type="ORF">Poli38472_002214</name>
</gene>
<dbReference type="GO" id="GO:0005737">
    <property type="term" value="C:cytoplasm"/>
    <property type="evidence" value="ECO:0007669"/>
    <property type="project" value="UniProtKB-SubCell"/>
</dbReference>
<evidence type="ECO:0000259" key="13">
    <source>
        <dbReference type="PROSITE" id="PS50405"/>
    </source>
</evidence>
<evidence type="ECO:0000256" key="3">
    <source>
        <dbReference type="ARBA" id="ARBA00004496"/>
    </source>
</evidence>
<evidence type="ECO:0000256" key="5">
    <source>
        <dbReference type="ARBA" id="ARBA00010007"/>
    </source>
</evidence>
<feature type="domain" description="GST C-terminal" evidence="13">
    <location>
        <begin position="94"/>
        <end position="221"/>
    </location>
</feature>
<evidence type="ECO:0000313" key="15">
    <source>
        <dbReference type="Proteomes" id="UP000794436"/>
    </source>
</evidence>
<dbReference type="FunFam" id="1.20.1050.10:FF:000010">
    <property type="entry name" value="Maleylacetoacetate isomerase isoform 1"/>
    <property type="match status" value="1"/>
</dbReference>
<dbReference type="PANTHER" id="PTHR42673:SF4">
    <property type="entry name" value="MALEYLACETOACETATE ISOMERASE"/>
    <property type="match status" value="1"/>
</dbReference>
<dbReference type="CDD" id="cd03191">
    <property type="entry name" value="GST_C_Zeta"/>
    <property type="match status" value="1"/>
</dbReference>
<dbReference type="GO" id="GO:0006749">
    <property type="term" value="P:glutathione metabolic process"/>
    <property type="evidence" value="ECO:0007669"/>
    <property type="project" value="TreeGrafter"/>
</dbReference>
<dbReference type="PROSITE" id="PS50404">
    <property type="entry name" value="GST_NTER"/>
    <property type="match status" value="1"/>
</dbReference>
<feature type="domain" description="GST N-terminal" evidence="12">
    <location>
        <begin position="6"/>
        <end position="89"/>
    </location>
</feature>
<dbReference type="GO" id="GO:0004364">
    <property type="term" value="F:glutathione transferase activity"/>
    <property type="evidence" value="ECO:0007669"/>
    <property type="project" value="UniProtKB-EC"/>
</dbReference>
<evidence type="ECO:0000256" key="11">
    <source>
        <dbReference type="ARBA" id="ARBA00047960"/>
    </source>
</evidence>
<proteinExistence type="inferred from homology"/>
<dbReference type="SUPFAM" id="SSF52833">
    <property type="entry name" value="Thioredoxin-like"/>
    <property type="match status" value="1"/>
</dbReference>
<dbReference type="CDD" id="cd03042">
    <property type="entry name" value="GST_N_Zeta"/>
    <property type="match status" value="1"/>
</dbReference>
<evidence type="ECO:0000256" key="8">
    <source>
        <dbReference type="ARBA" id="ARBA00022878"/>
    </source>
</evidence>
<keyword evidence="9" id="KW-0585">Phenylalanine catabolism</keyword>
<dbReference type="Gene3D" id="3.40.30.10">
    <property type="entry name" value="Glutaredoxin"/>
    <property type="match status" value="1"/>
</dbReference>
<dbReference type="PROSITE" id="PS50405">
    <property type="entry name" value="GST_CTER"/>
    <property type="match status" value="1"/>
</dbReference>
<keyword evidence="15" id="KW-1185">Reference proteome</keyword>
<keyword evidence="10" id="KW-0413">Isomerase</keyword>
<comment type="catalytic activity">
    <reaction evidence="1">
        <text>4-maleylacetoacetate = 4-fumarylacetoacetate</text>
        <dbReference type="Rhea" id="RHEA:14817"/>
        <dbReference type="ChEBI" id="CHEBI:17105"/>
        <dbReference type="ChEBI" id="CHEBI:18034"/>
        <dbReference type="EC" id="5.2.1.2"/>
    </reaction>
</comment>
<dbReference type="InterPro" id="IPR040079">
    <property type="entry name" value="Glutathione_S-Trfase"/>
</dbReference>
<keyword evidence="7" id="KW-0808">Transferase</keyword>
<keyword evidence="6" id="KW-0963">Cytoplasm</keyword>
<dbReference type="Proteomes" id="UP000794436">
    <property type="component" value="Unassembled WGS sequence"/>
</dbReference>
<comment type="subcellular location">
    <subcellularLocation>
        <location evidence="3">Cytoplasm</location>
    </subcellularLocation>
</comment>
<comment type="similarity">
    <text evidence="5">Belongs to the GST superfamily. Zeta family.</text>
</comment>
<dbReference type="PANTHER" id="PTHR42673">
    <property type="entry name" value="MALEYLACETOACETATE ISOMERASE"/>
    <property type="match status" value="1"/>
</dbReference>
<dbReference type="InterPro" id="IPR036282">
    <property type="entry name" value="Glutathione-S-Trfase_C_sf"/>
</dbReference>
<evidence type="ECO:0000256" key="1">
    <source>
        <dbReference type="ARBA" id="ARBA00001622"/>
    </source>
</evidence>
<evidence type="ECO:0000256" key="4">
    <source>
        <dbReference type="ARBA" id="ARBA00004671"/>
    </source>
</evidence>
<keyword evidence="8" id="KW-0828">Tyrosine catabolism</keyword>
<evidence type="ECO:0000256" key="9">
    <source>
        <dbReference type="ARBA" id="ARBA00023232"/>
    </source>
</evidence>
<dbReference type="NCBIfam" id="TIGR01262">
    <property type="entry name" value="maiA"/>
    <property type="match status" value="1"/>
</dbReference>
<dbReference type="GO" id="GO:0006559">
    <property type="term" value="P:L-phenylalanine catabolic process"/>
    <property type="evidence" value="ECO:0007669"/>
    <property type="project" value="UniProtKB-KW"/>
</dbReference>
<dbReference type="InterPro" id="IPR005955">
    <property type="entry name" value="GST_Zeta"/>
</dbReference>